<proteinExistence type="predicted"/>
<dbReference type="AlphaFoldDB" id="A0A5C3Q5L6"/>
<evidence type="ECO:0000313" key="2">
    <source>
        <dbReference type="Proteomes" id="UP000305067"/>
    </source>
</evidence>
<name>A0A5C3Q5L6_9AGAR</name>
<reference evidence="1 2" key="1">
    <citation type="journal article" date="2019" name="Nat. Ecol. Evol.">
        <title>Megaphylogeny resolves global patterns of mushroom evolution.</title>
        <authorList>
            <person name="Varga T."/>
            <person name="Krizsan K."/>
            <person name="Foldi C."/>
            <person name="Dima B."/>
            <person name="Sanchez-Garcia M."/>
            <person name="Sanchez-Ramirez S."/>
            <person name="Szollosi G.J."/>
            <person name="Szarkandi J.G."/>
            <person name="Papp V."/>
            <person name="Albert L."/>
            <person name="Andreopoulos W."/>
            <person name="Angelini C."/>
            <person name="Antonin V."/>
            <person name="Barry K.W."/>
            <person name="Bougher N.L."/>
            <person name="Buchanan P."/>
            <person name="Buyck B."/>
            <person name="Bense V."/>
            <person name="Catcheside P."/>
            <person name="Chovatia M."/>
            <person name="Cooper J."/>
            <person name="Damon W."/>
            <person name="Desjardin D."/>
            <person name="Finy P."/>
            <person name="Geml J."/>
            <person name="Haridas S."/>
            <person name="Hughes K."/>
            <person name="Justo A."/>
            <person name="Karasinski D."/>
            <person name="Kautmanova I."/>
            <person name="Kiss B."/>
            <person name="Kocsube S."/>
            <person name="Kotiranta H."/>
            <person name="LaButti K.M."/>
            <person name="Lechner B.E."/>
            <person name="Liimatainen K."/>
            <person name="Lipzen A."/>
            <person name="Lukacs Z."/>
            <person name="Mihaltcheva S."/>
            <person name="Morgado L.N."/>
            <person name="Niskanen T."/>
            <person name="Noordeloos M.E."/>
            <person name="Ohm R.A."/>
            <person name="Ortiz-Santana B."/>
            <person name="Ovrebo C."/>
            <person name="Racz N."/>
            <person name="Riley R."/>
            <person name="Savchenko A."/>
            <person name="Shiryaev A."/>
            <person name="Soop K."/>
            <person name="Spirin V."/>
            <person name="Szebenyi C."/>
            <person name="Tomsovsky M."/>
            <person name="Tulloss R.E."/>
            <person name="Uehling J."/>
            <person name="Grigoriev I.V."/>
            <person name="Vagvolgyi C."/>
            <person name="Papp T."/>
            <person name="Martin F.M."/>
            <person name="Miettinen O."/>
            <person name="Hibbett D.S."/>
            <person name="Nagy L.G."/>
        </authorList>
    </citation>
    <scope>NUCLEOTIDE SEQUENCE [LARGE SCALE GENOMIC DNA]</scope>
    <source>
        <strain evidence="1 2">CBS 309.79</strain>
    </source>
</reference>
<keyword evidence="2" id="KW-1185">Reference proteome</keyword>
<dbReference type="Proteomes" id="UP000305067">
    <property type="component" value="Unassembled WGS sequence"/>
</dbReference>
<accession>A0A5C3Q5L6</accession>
<protein>
    <submittedName>
        <fullName evidence="1">Uncharacterized protein</fullName>
    </submittedName>
</protein>
<organism evidence="1 2">
    <name type="scientific">Pterulicium gracile</name>
    <dbReference type="NCBI Taxonomy" id="1884261"/>
    <lineage>
        <taxon>Eukaryota</taxon>
        <taxon>Fungi</taxon>
        <taxon>Dikarya</taxon>
        <taxon>Basidiomycota</taxon>
        <taxon>Agaricomycotina</taxon>
        <taxon>Agaricomycetes</taxon>
        <taxon>Agaricomycetidae</taxon>
        <taxon>Agaricales</taxon>
        <taxon>Pleurotineae</taxon>
        <taxon>Pterulaceae</taxon>
        <taxon>Pterulicium</taxon>
    </lineage>
</organism>
<evidence type="ECO:0000313" key="1">
    <source>
        <dbReference type="EMBL" id="TFK95508.1"/>
    </source>
</evidence>
<dbReference type="EMBL" id="ML178882">
    <property type="protein sequence ID" value="TFK95508.1"/>
    <property type="molecule type" value="Genomic_DNA"/>
</dbReference>
<gene>
    <name evidence="1" type="ORF">BDV98DRAFT_577629</name>
</gene>
<sequence>MVTENDAAQILFSKFCRMLGPFCPQPQSCEADDQNRKQQPDCCPLLKANYTIKKTPAS</sequence>